<dbReference type="PROSITE" id="PS51635">
    <property type="entry name" value="PNPLA"/>
    <property type="match status" value="1"/>
</dbReference>
<comment type="similarity">
    <text evidence="1 6">Belongs to the patatin family.</text>
</comment>
<name>A0A835DLQ9_TETSI</name>
<gene>
    <name evidence="9" type="ORF">HHK36_004821</name>
</gene>
<evidence type="ECO:0000259" key="8">
    <source>
        <dbReference type="PROSITE" id="PS51635"/>
    </source>
</evidence>
<comment type="function">
    <text evidence="6">Lipolytic acyl hydrolase (LAH).</text>
</comment>
<dbReference type="Gene3D" id="3.40.1090.10">
    <property type="entry name" value="Cytosolic phospholipase A2 catalytic domain"/>
    <property type="match status" value="1"/>
</dbReference>
<accession>A0A835DLQ9</accession>
<evidence type="ECO:0000313" key="9">
    <source>
        <dbReference type="EMBL" id="KAF8408753.1"/>
    </source>
</evidence>
<dbReference type="SUPFAM" id="SSF52151">
    <property type="entry name" value="FabD/lysophospholipase-like"/>
    <property type="match status" value="1"/>
</dbReference>
<dbReference type="EMBL" id="JABCRI010000003">
    <property type="protein sequence ID" value="KAF8408753.1"/>
    <property type="molecule type" value="Genomic_DNA"/>
</dbReference>
<keyword evidence="3 6" id="KW-0442">Lipid degradation</keyword>
<dbReference type="OrthoDB" id="630895at2759"/>
<feature type="short sequence motif" description="DGA/G" evidence="5">
    <location>
        <begin position="422"/>
        <end position="424"/>
    </location>
</feature>
<dbReference type="Pfam" id="PF01734">
    <property type="entry name" value="Patatin"/>
    <property type="match status" value="1"/>
</dbReference>
<dbReference type="SUPFAM" id="SSF56219">
    <property type="entry name" value="DNase I-like"/>
    <property type="match status" value="1"/>
</dbReference>
<keyword evidence="2 6" id="KW-0378">Hydrolase</keyword>
<feature type="region of interest" description="Disordered" evidence="7">
    <location>
        <begin position="183"/>
        <end position="229"/>
    </location>
</feature>
<evidence type="ECO:0000256" key="4">
    <source>
        <dbReference type="ARBA" id="ARBA00023098"/>
    </source>
</evidence>
<comment type="caution">
    <text evidence="9">The sequence shown here is derived from an EMBL/GenBank/DDBJ whole genome shotgun (WGS) entry which is preliminary data.</text>
</comment>
<evidence type="ECO:0000256" key="5">
    <source>
        <dbReference type="PROSITE-ProRule" id="PRU01161"/>
    </source>
</evidence>
<sequence>MQKWRVKLKFDEMTVVNPRGRAGGLCVFWKSPWWVEMIYCSGSVMHLKVKDQVGAESWFLSLVYGPSVETERPQFWEALTRASPRGRHHLWIGDFNEILFNYEKDGGLPKTTAQIEVFAGFVRAHGLIDLGFKGNPFSWSNKRAGQANVRERLDRALCSAEWRIRFATATPKRRLFFRCSIPTSTSTSSPTRSSQSSKPSSSSDTTIPSFFSPGNTKSPSKPSPEDLKTGKNIAGKVRILSIDGAGSTDGILAAKSLAHLEACLRRKSGNPQLTISDFFDVAAGSGVGGILAALLFTRGKDGRPIFSADEALKFLVENRKKIIPSSPAGIFRRIFRPVKAERILRRIFGESTLKDTLKPVLIPCYDLSTRAPFLFSRADALETDGYDFKMSEVCIATSADPAAIGAVEMRSINKKTRILAVDGGIAMNNPTAASITHVLNNKYEFPFCDGVEDLLVVSLGNGDSDSGCRDLTPSSAEFVRIAGEGASDMVDQAVSMAFGHCSTSNNYLRIQASGLNAGKYPNSKSADGKRLVGIAEEMLGQKNVESVLFRGKKIVENTNLEKLELLAGELIKEHERRKSSILPTVVLKQASPRTSSATTVSTVSSY</sequence>
<dbReference type="Gene3D" id="3.60.10.10">
    <property type="entry name" value="Endonuclease/exonuclease/phosphatase"/>
    <property type="match status" value="1"/>
</dbReference>
<dbReference type="InterPro" id="IPR036691">
    <property type="entry name" value="Endo/exonu/phosph_ase_sf"/>
</dbReference>
<dbReference type="PANTHER" id="PTHR32241">
    <property type="entry name" value="PATATIN-LIKE PROTEIN 6"/>
    <property type="match status" value="1"/>
</dbReference>
<evidence type="ECO:0000256" key="6">
    <source>
        <dbReference type="RuleBase" id="RU361262"/>
    </source>
</evidence>
<dbReference type="InterPro" id="IPR016035">
    <property type="entry name" value="Acyl_Trfase/lysoPLipase"/>
</dbReference>
<dbReference type="AlphaFoldDB" id="A0A835DLQ9"/>
<dbReference type="PANTHER" id="PTHR32241:SF12">
    <property type="entry name" value="OS03G0784100 PROTEIN"/>
    <property type="match status" value="1"/>
</dbReference>
<dbReference type="Proteomes" id="UP000655225">
    <property type="component" value="Unassembled WGS sequence"/>
</dbReference>
<proteinExistence type="inferred from homology"/>
<feature type="compositionally biased region" description="Low complexity" evidence="7">
    <location>
        <begin position="183"/>
        <end position="213"/>
    </location>
</feature>
<feature type="domain" description="PNPLA" evidence="8">
    <location>
        <begin position="241"/>
        <end position="435"/>
    </location>
</feature>
<reference evidence="9 10" key="1">
    <citation type="submission" date="2020-04" db="EMBL/GenBank/DDBJ databases">
        <title>Plant Genome Project.</title>
        <authorList>
            <person name="Zhang R.-G."/>
        </authorList>
    </citation>
    <scope>NUCLEOTIDE SEQUENCE [LARGE SCALE GENOMIC DNA]</scope>
    <source>
        <strain evidence="9">YNK0</strain>
        <tissue evidence="9">Leaf</tissue>
    </source>
</reference>
<evidence type="ECO:0000256" key="1">
    <source>
        <dbReference type="ARBA" id="ARBA00010240"/>
    </source>
</evidence>
<evidence type="ECO:0000313" key="10">
    <source>
        <dbReference type="Proteomes" id="UP000655225"/>
    </source>
</evidence>
<organism evidence="9 10">
    <name type="scientific">Tetracentron sinense</name>
    <name type="common">Spur-leaf</name>
    <dbReference type="NCBI Taxonomy" id="13715"/>
    <lineage>
        <taxon>Eukaryota</taxon>
        <taxon>Viridiplantae</taxon>
        <taxon>Streptophyta</taxon>
        <taxon>Embryophyta</taxon>
        <taxon>Tracheophyta</taxon>
        <taxon>Spermatophyta</taxon>
        <taxon>Magnoliopsida</taxon>
        <taxon>Trochodendrales</taxon>
        <taxon>Trochodendraceae</taxon>
        <taxon>Tetracentron</taxon>
    </lineage>
</organism>
<comment type="caution">
    <text evidence="5">Lacks conserved residue(s) required for the propagation of feature annotation.</text>
</comment>
<keyword evidence="10" id="KW-1185">Reference proteome</keyword>
<dbReference type="EC" id="3.1.1.-" evidence="6"/>
<dbReference type="OMA" id="RPMYSAD"/>
<evidence type="ECO:0000256" key="3">
    <source>
        <dbReference type="ARBA" id="ARBA00022963"/>
    </source>
</evidence>
<dbReference type="GO" id="GO:0016787">
    <property type="term" value="F:hydrolase activity"/>
    <property type="evidence" value="ECO:0007669"/>
    <property type="project" value="UniProtKB-KW"/>
</dbReference>
<evidence type="ECO:0000256" key="7">
    <source>
        <dbReference type="SAM" id="MobiDB-lite"/>
    </source>
</evidence>
<evidence type="ECO:0000256" key="2">
    <source>
        <dbReference type="ARBA" id="ARBA00022801"/>
    </source>
</evidence>
<comment type="domain">
    <text evidence="6">The nitrogen atoms of the two glycine residues in the GGXR motif define the oxyanion hole, and stabilize the oxyanion that forms during the nucleophilic attack by the catalytic serine during substrate cleavage.</text>
</comment>
<dbReference type="CDD" id="cd07199">
    <property type="entry name" value="Pat17_PNPLA8_PNPLA9_like"/>
    <property type="match status" value="1"/>
</dbReference>
<keyword evidence="4 6" id="KW-0443">Lipid metabolism</keyword>
<dbReference type="InterPro" id="IPR002641">
    <property type="entry name" value="PNPLA_dom"/>
</dbReference>
<protein>
    <recommendedName>
        <fullName evidence="6">Patatin</fullName>
        <ecNumber evidence="6">3.1.1.-</ecNumber>
    </recommendedName>
</protein>
<dbReference type="GO" id="GO:0016042">
    <property type="term" value="P:lipid catabolic process"/>
    <property type="evidence" value="ECO:0007669"/>
    <property type="project" value="UniProtKB-KW"/>
</dbReference>